<dbReference type="AlphaFoldDB" id="A0A926INU3"/>
<protein>
    <submittedName>
        <fullName evidence="1">Uncharacterized protein</fullName>
    </submittedName>
</protein>
<proteinExistence type="predicted"/>
<dbReference type="EMBL" id="JACRTE010000038">
    <property type="protein sequence ID" value="MBC8597492.1"/>
    <property type="molecule type" value="Genomic_DNA"/>
</dbReference>
<dbReference type="Proteomes" id="UP000647416">
    <property type="component" value="Unassembled WGS sequence"/>
</dbReference>
<accession>A0A926INU3</accession>
<organism evidence="1 2">
    <name type="scientific">Qingrenia yutianensis</name>
    <dbReference type="NCBI Taxonomy" id="2763676"/>
    <lineage>
        <taxon>Bacteria</taxon>
        <taxon>Bacillati</taxon>
        <taxon>Bacillota</taxon>
        <taxon>Clostridia</taxon>
        <taxon>Eubacteriales</taxon>
        <taxon>Oscillospiraceae</taxon>
        <taxon>Qingrenia</taxon>
    </lineage>
</organism>
<gene>
    <name evidence="1" type="ORF">H8706_11555</name>
</gene>
<name>A0A926INU3_9FIRM</name>
<reference evidence="1" key="1">
    <citation type="submission" date="2020-08" db="EMBL/GenBank/DDBJ databases">
        <title>Genome public.</title>
        <authorList>
            <person name="Liu C."/>
            <person name="Sun Q."/>
        </authorList>
    </citation>
    <scope>NUCLEOTIDE SEQUENCE</scope>
    <source>
        <strain evidence="1">NSJ-50</strain>
    </source>
</reference>
<evidence type="ECO:0000313" key="2">
    <source>
        <dbReference type="Proteomes" id="UP000647416"/>
    </source>
</evidence>
<sequence>MNENKKQLCPNCKTGADALKLDPHEPMCPYMEFHNGKACTKYVPIEKDK</sequence>
<comment type="caution">
    <text evidence="1">The sequence shown here is derived from an EMBL/GenBank/DDBJ whole genome shotgun (WGS) entry which is preliminary data.</text>
</comment>
<dbReference type="RefSeq" id="WP_262432764.1">
    <property type="nucleotide sequence ID" value="NZ_JACRTE010000038.1"/>
</dbReference>
<evidence type="ECO:0000313" key="1">
    <source>
        <dbReference type="EMBL" id="MBC8597492.1"/>
    </source>
</evidence>
<keyword evidence="2" id="KW-1185">Reference proteome</keyword>